<evidence type="ECO:0000313" key="4">
    <source>
        <dbReference type="Proteomes" id="UP001314263"/>
    </source>
</evidence>
<feature type="region of interest" description="Disordered" evidence="2">
    <location>
        <begin position="468"/>
        <end position="500"/>
    </location>
</feature>
<feature type="region of interest" description="Disordered" evidence="2">
    <location>
        <begin position="405"/>
        <end position="426"/>
    </location>
</feature>
<feature type="region of interest" description="Disordered" evidence="2">
    <location>
        <begin position="1"/>
        <end position="62"/>
    </location>
</feature>
<protein>
    <submittedName>
        <fullName evidence="3">Uncharacterized protein</fullName>
    </submittedName>
</protein>
<accession>A0AAV1HTK8</accession>
<reference evidence="3 4" key="1">
    <citation type="submission" date="2023-10" db="EMBL/GenBank/DDBJ databases">
        <authorList>
            <person name="Maclean D."/>
            <person name="Macfadyen A."/>
        </authorList>
    </citation>
    <scope>NUCLEOTIDE SEQUENCE [LARGE SCALE GENOMIC DNA]</scope>
</reference>
<feature type="compositionally biased region" description="Polar residues" evidence="2">
    <location>
        <begin position="22"/>
        <end position="53"/>
    </location>
</feature>
<dbReference type="EMBL" id="CAUYUE010000002">
    <property type="protein sequence ID" value="CAK0740650.1"/>
    <property type="molecule type" value="Genomic_DNA"/>
</dbReference>
<proteinExistence type="predicted"/>
<evidence type="ECO:0000313" key="3">
    <source>
        <dbReference type="EMBL" id="CAK0740650.1"/>
    </source>
</evidence>
<feature type="region of interest" description="Disordered" evidence="2">
    <location>
        <begin position="328"/>
        <end position="373"/>
    </location>
</feature>
<feature type="compositionally biased region" description="Low complexity" evidence="2">
    <location>
        <begin position="531"/>
        <end position="544"/>
    </location>
</feature>
<feature type="region of interest" description="Disordered" evidence="2">
    <location>
        <begin position="169"/>
        <end position="189"/>
    </location>
</feature>
<evidence type="ECO:0000256" key="2">
    <source>
        <dbReference type="SAM" id="MobiDB-lite"/>
    </source>
</evidence>
<feature type="compositionally biased region" description="Polar residues" evidence="2">
    <location>
        <begin position="180"/>
        <end position="189"/>
    </location>
</feature>
<gene>
    <name evidence="3" type="ORF">CVIRNUC_001266</name>
</gene>
<feature type="compositionally biased region" description="Polar residues" evidence="2">
    <location>
        <begin position="329"/>
        <end position="348"/>
    </location>
</feature>
<keyword evidence="1" id="KW-0175">Coiled coil</keyword>
<organism evidence="3 4">
    <name type="scientific">Coccomyxa viridis</name>
    <dbReference type="NCBI Taxonomy" id="1274662"/>
    <lineage>
        <taxon>Eukaryota</taxon>
        <taxon>Viridiplantae</taxon>
        <taxon>Chlorophyta</taxon>
        <taxon>core chlorophytes</taxon>
        <taxon>Trebouxiophyceae</taxon>
        <taxon>Trebouxiophyceae incertae sedis</taxon>
        <taxon>Coccomyxaceae</taxon>
        <taxon>Coccomyxa</taxon>
    </lineage>
</organism>
<feature type="region of interest" description="Disordered" evidence="2">
    <location>
        <begin position="518"/>
        <end position="580"/>
    </location>
</feature>
<dbReference type="Proteomes" id="UP001314263">
    <property type="component" value="Unassembled WGS sequence"/>
</dbReference>
<feature type="compositionally biased region" description="Polar residues" evidence="2">
    <location>
        <begin position="361"/>
        <end position="373"/>
    </location>
</feature>
<feature type="compositionally biased region" description="Low complexity" evidence="2">
    <location>
        <begin position="468"/>
        <end position="480"/>
    </location>
</feature>
<feature type="region of interest" description="Disordered" evidence="2">
    <location>
        <begin position="765"/>
        <end position="816"/>
    </location>
</feature>
<feature type="compositionally biased region" description="Basic and acidic residues" evidence="2">
    <location>
        <begin position="169"/>
        <end position="179"/>
    </location>
</feature>
<keyword evidence="4" id="KW-1185">Reference proteome</keyword>
<sequence>MQPSRLADPARAYSMHDLPPLNNANTQPFRSSDTAQRASNDTSAGSLVLNQQPGFADAEEEDTHDWESFNAQIERLLQSMQKSDKADYQARSSRLTPQQPVARMAGSTQPASYASMLGNTALRQNLAETAFELAARSPFQALRSLEPSAGSGIDAAASIALEPLQSHDEGAANGEEKSHNSTAPAEVLQQSTHGACCSKASAALGQAAKDRATPLEHDTSASPYLPLLQQIDWHIASCDASLATINARAEACVPPNADSQQHVALSAETDDRASLSLQPALAVAASAETEGMKAHNSGAISLEGLDCLDRELSVSLPSSEALQAALTAHAQSPQRRQGSAQLAWNAQDAQVAANAEEEDVGSQNGNAASATFQSDPQMLADLTVRAEGSPVLPAQEAFARLQTEPMHDSLSDMPAQPSPAPSTTAQHSVYGNDLYEPPLPALPAHLDVLEDPGDEQQPQLIPAHWPKSLAAPHAPAPSSAITAGAQPHASLPRAQSQALVTHTEAGEPPLRGMLQQSADADDDAGAGQGGQAAAAGDPSSAEAGNSPAGNSFRIMRLSLSPPCSSHKKRPSPGEQESQWQAQALPAEVVSGPHKENCSPELPSASQLQEVCEDSAGCCSAYADISSGRMIVSAESSGALDSAEERAHQLGVARLALEALAGEHAAELAQKATEVAYLSSMMGLTNDLLSTKQRKVQELSGEIAGLQDVLSEAGAEEVSQAMRMKELDIQVRQQRQQLSLVQQELALREQELSQCRAELALARAGAASPAAPQPYNRLTYSPDSGPGMASPVPAWPPPTGGAFLSTPPSSVAAPKEAAGTPASAALAQALHSSTLRASASATQRGAWGSITSPLSYGRRTTEALAAVIGSIRKREELPRH</sequence>
<feature type="coiled-coil region" evidence="1">
    <location>
        <begin position="688"/>
        <end position="750"/>
    </location>
</feature>
<name>A0AAV1HTK8_9CHLO</name>
<dbReference type="AlphaFoldDB" id="A0AAV1HTK8"/>
<evidence type="ECO:0000256" key="1">
    <source>
        <dbReference type="SAM" id="Coils"/>
    </source>
</evidence>
<comment type="caution">
    <text evidence="3">The sequence shown here is derived from an EMBL/GenBank/DDBJ whole genome shotgun (WGS) entry which is preliminary data.</text>
</comment>